<sequence length="212" mass="24047">MMNKEQYIKLVMKKLGCTKKEKEKIKVDLNNDIEMALKNGETFEDIMKRMGTPEELAQEFNDNLGVVYKKSHKKLIIGIIIGVVAVIIAIVLYIQSLIPDINPLGTSGLYQESEVHQWNVEAIGYLNQNDYDSLHQMLSPNLRDRLDDILKAKNDLGELGNFEKITSEQSVEAKQKGELLVASEVVALYEKRSVTYTISFNESGQMVGIYMK</sequence>
<keyword evidence="1" id="KW-0812">Transmembrane</keyword>
<proteinExistence type="predicted"/>
<feature type="transmembrane region" description="Helical" evidence="1">
    <location>
        <begin position="75"/>
        <end position="94"/>
    </location>
</feature>
<dbReference type="Proteomes" id="UP000295515">
    <property type="component" value="Unassembled WGS sequence"/>
</dbReference>
<dbReference type="Gene3D" id="3.10.450.590">
    <property type="match status" value="1"/>
</dbReference>
<organism evidence="3 4">
    <name type="scientific">Longibaculum muris</name>
    <dbReference type="NCBI Taxonomy" id="1796628"/>
    <lineage>
        <taxon>Bacteria</taxon>
        <taxon>Bacillati</taxon>
        <taxon>Bacillota</taxon>
        <taxon>Erysipelotrichia</taxon>
        <taxon>Erysipelotrichales</taxon>
        <taxon>Coprobacillaceae</taxon>
        <taxon>Longibaculum</taxon>
    </lineage>
</organism>
<keyword evidence="1" id="KW-0472">Membrane</keyword>
<keyword evidence="4" id="KW-1185">Reference proteome</keyword>
<dbReference type="Pfam" id="PF13026">
    <property type="entry name" value="DUF3887"/>
    <property type="match status" value="1"/>
</dbReference>
<protein>
    <submittedName>
        <fullName evidence="3">Uncharacterized protein DUF3887</fullName>
    </submittedName>
</protein>
<reference evidence="3 4" key="1">
    <citation type="submission" date="2019-03" db="EMBL/GenBank/DDBJ databases">
        <title>Genomic Encyclopedia of Type Strains, Phase IV (KMG-IV): sequencing the most valuable type-strain genomes for metagenomic binning, comparative biology and taxonomic classification.</title>
        <authorList>
            <person name="Goeker M."/>
        </authorList>
    </citation>
    <scope>NUCLEOTIDE SEQUENCE [LARGE SCALE GENOMIC DNA]</scope>
    <source>
        <strain evidence="3 4">DSM 29487</strain>
    </source>
</reference>
<keyword evidence="1" id="KW-1133">Transmembrane helix</keyword>
<evidence type="ECO:0000313" key="4">
    <source>
        <dbReference type="Proteomes" id="UP000295515"/>
    </source>
</evidence>
<dbReference type="EMBL" id="SMCQ01000015">
    <property type="protein sequence ID" value="TCV96934.1"/>
    <property type="molecule type" value="Genomic_DNA"/>
</dbReference>
<name>A0A4R3YZG1_9FIRM</name>
<accession>A0A4R3YZG1</accession>
<dbReference type="Pfam" id="PF22564">
    <property type="entry name" value="HAAS"/>
    <property type="match status" value="1"/>
</dbReference>
<dbReference type="InterPro" id="IPR024981">
    <property type="entry name" value="DUF3887"/>
</dbReference>
<evidence type="ECO:0000259" key="2">
    <source>
        <dbReference type="Pfam" id="PF13026"/>
    </source>
</evidence>
<dbReference type="RefSeq" id="WP_066445190.1">
    <property type="nucleotide sequence ID" value="NZ_JANKBF010000038.1"/>
</dbReference>
<comment type="caution">
    <text evidence="3">The sequence shown here is derived from an EMBL/GenBank/DDBJ whole genome shotgun (WGS) entry which is preliminary data.</text>
</comment>
<evidence type="ECO:0000313" key="3">
    <source>
        <dbReference type="EMBL" id="TCV96934.1"/>
    </source>
</evidence>
<evidence type="ECO:0000256" key="1">
    <source>
        <dbReference type="SAM" id="Phobius"/>
    </source>
</evidence>
<gene>
    <name evidence="3" type="ORF">EDD60_1154</name>
</gene>
<feature type="domain" description="DUF3887" evidence="2">
    <location>
        <begin position="122"/>
        <end position="208"/>
    </location>
</feature>
<dbReference type="AlphaFoldDB" id="A0A4R3YZG1"/>